<reference evidence="1" key="1">
    <citation type="journal article" date="2020" name="Nature">
        <title>Giant virus diversity and host interactions through global metagenomics.</title>
        <authorList>
            <person name="Schulz F."/>
            <person name="Roux S."/>
            <person name="Paez-Espino D."/>
            <person name="Jungbluth S."/>
            <person name="Walsh D.A."/>
            <person name="Denef V.J."/>
            <person name="McMahon K.D."/>
            <person name="Konstantinidis K.T."/>
            <person name="Eloe-Fadrosh E.A."/>
            <person name="Kyrpides N.C."/>
            <person name="Woyke T."/>
        </authorList>
    </citation>
    <scope>NUCLEOTIDE SEQUENCE</scope>
    <source>
        <strain evidence="1">GVMAG-M-3300023179-91</strain>
    </source>
</reference>
<sequence>MQFNIRAEIIILIVVLFFVLSGHLFCSCAQTTPLEAFTTVTKALTKNGKPVGKKEGLMMKPKPIPGSPMSRAMKEGFTGANTNNGESSMYNEPPVSTSSWFTPNLTYSPGQPVSQGIQNILDRSKQPVPLPDGEMLMFKNTPFSPSCCPNTYSNSMGCACMTVDQYNYLIDRGGNNVPYSEY</sequence>
<dbReference type="AlphaFoldDB" id="A0A6C0HBY8"/>
<accession>A0A6C0HBY8</accession>
<dbReference type="EMBL" id="MN739929">
    <property type="protein sequence ID" value="QHT78132.1"/>
    <property type="molecule type" value="Genomic_DNA"/>
</dbReference>
<organism evidence="1">
    <name type="scientific">viral metagenome</name>
    <dbReference type="NCBI Taxonomy" id="1070528"/>
    <lineage>
        <taxon>unclassified sequences</taxon>
        <taxon>metagenomes</taxon>
        <taxon>organismal metagenomes</taxon>
    </lineage>
</organism>
<protein>
    <submittedName>
        <fullName evidence="1">Uncharacterized protein</fullName>
    </submittedName>
</protein>
<evidence type="ECO:0000313" key="1">
    <source>
        <dbReference type="EMBL" id="QHT78132.1"/>
    </source>
</evidence>
<proteinExistence type="predicted"/>
<dbReference type="PROSITE" id="PS51257">
    <property type="entry name" value="PROKAR_LIPOPROTEIN"/>
    <property type="match status" value="1"/>
</dbReference>
<name>A0A6C0HBY8_9ZZZZ</name>